<evidence type="ECO:0000313" key="2">
    <source>
        <dbReference type="Proteomes" id="UP000827872"/>
    </source>
</evidence>
<dbReference type="Proteomes" id="UP000827872">
    <property type="component" value="Linkage Group LG12"/>
</dbReference>
<sequence length="170" mass="19181">MGLLCKLPKFPSCPVNIKRFLIVLIIIVLVVVIIVGALLMGLFITQAHTETVLKMTIEGRESQLNLSLDQEEVATFYVDDRINDPATVVYYFSKLLIGYKSWKRKACFITTMDKGNIQGLDTILKKFQTNLSITFPMQREEETFLLPPADPSTLGATVNILCSHVPVFWI</sequence>
<evidence type="ECO:0000313" key="1">
    <source>
        <dbReference type="EMBL" id="KAH7998037.1"/>
    </source>
</evidence>
<comment type="caution">
    <text evidence="1">The sequence shown here is derived from an EMBL/GenBank/DDBJ whole genome shotgun (WGS) entry which is preliminary data.</text>
</comment>
<dbReference type="EMBL" id="CM037625">
    <property type="protein sequence ID" value="KAH7998037.1"/>
    <property type="molecule type" value="Genomic_DNA"/>
</dbReference>
<proteinExistence type="predicted"/>
<gene>
    <name evidence="1" type="ORF">K3G42_011783</name>
</gene>
<organism evidence="1 2">
    <name type="scientific">Sphaerodactylus townsendi</name>
    <dbReference type="NCBI Taxonomy" id="933632"/>
    <lineage>
        <taxon>Eukaryota</taxon>
        <taxon>Metazoa</taxon>
        <taxon>Chordata</taxon>
        <taxon>Craniata</taxon>
        <taxon>Vertebrata</taxon>
        <taxon>Euteleostomi</taxon>
        <taxon>Lepidosauria</taxon>
        <taxon>Squamata</taxon>
        <taxon>Bifurcata</taxon>
        <taxon>Gekkota</taxon>
        <taxon>Sphaerodactylidae</taxon>
        <taxon>Sphaerodactylus</taxon>
    </lineage>
</organism>
<reference evidence="1" key="1">
    <citation type="submission" date="2021-08" db="EMBL/GenBank/DDBJ databases">
        <title>The first chromosome-level gecko genome reveals the dynamic sex chromosomes of Neotropical dwarf geckos (Sphaerodactylidae: Sphaerodactylus).</title>
        <authorList>
            <person name="Pinto B.J."/>
            <person name="Keating S.E."/>
            <person name="Gamble T."/>
        </authorList>
    </citation>
    <scope>NUCLEOTIDE SEQUENCE</scope>
    <source>
        <strain evidence="1">TG3544</strain>
    </source>
</reference>
<name>A0ACB8EZR7_9SAUR</name>
<accession>A0ACB8EZR7</accession>
<keyword evidence="2" id="KW-1185">Reference proteome</keyword>
<protein>
    <submittedName>
        <fullName evidence="1">Uncharacterized protein</fullName>
    </submittedName>
</protein>